<dbReference type="EMBL" id="OX459964">
    <property type="protein sequence ID" value="CAI9168228.1"/>
    <property type="molecule type" value="Genomic_DNA"/>
</dbReference>
<evidence type="ECO:0000313" key="1">
    <source>
        <dbReference type="EMBL" id="CAI9168228.1"/>
    </source>
</evidence>
<accession>A0ABN8Z6L9</accession>
<reference evidence="1" key="1">
    <citation type="submission" date="2023-04" db="EMBL/GenBank/DDBJ databases">
        <authorList>
            <consortium name="ELIXIR-Norway"/>
        </authorList>
    </citation>
    <scope>NUCLEOTIDE SEQUENCE [LARGE SCALE GENOMIC DNA]</scope>
</reference>
<gene>
    <name evidence="1" type="ORF">MRATA1EN1_LOCUS17190</name>
</gene>
<organism evidence="1 2">
    <name type="scientific">Rangifer tarandus platyrhynchus</name>
    <name type="common">Svalbard reindeer</name>
    <dbReference type="NCBI Taxonomy" id="3082113"/>
    <lineage>
        <taxon>Eukaryota</taxon>
        <taxon>Metazoa</taxon>
        <taxon>Chordata</taxon>
        <taxon>Craniata</taxon>
        <taxon>Vertebrata</taxon>
        <taxon>Euteleostomi</taxon>
        <taxon>Mammalia</taxon>
        <taxon>Eutheria</taxon>
        <taxon>Laurasiatheria</taxon>
        <taxon>Artiodactyla</taxon>
        <taxon>Ruminantia</taxon>
        <taxon>Pecora</taxon>
        <taxon>Cervidae</taxon>
        <taxon>Odocoileinae</taxon>
        <taxon>Rangifer</taxon>
    </lineage>
</organism>
<keyword evidence="2" id="KW-1185">Reference proteome</keyword>
<evidence type="ECO:0000313" key="2">
    <source>
        <dbReference type="Proteomes" id="UP001176941"/>
    </source>
</evidence>
<protein>
    <submittedName>
        <fullName evidence="1">Uncharacterized protein</fullName>
    </submittedName>
</protein>
<proteinExistence type="predicted"/>
<name>A0ABN8Z6L9_RANTA</name>
<dbReference type="Proteomes" id="UP001176941">
    <property type="component" value="Chromosome 28"/>
</dbReference>
<sequence>MCSYSPVLIDHLDAWLQEPFCLPQRKLKTEKSTRFTLLAECSNNTDLPLILQVLTFFRLGRNRFLPVFRADTKSLSYSERTCLRVWLLLEFPLESTILRMEKDSDRIFKI</sequence>